<dbReference type="Gene3D" id="3.80.10.10">
    <property type="entry name" value="Ribonuclease Inhibitor"/>
    <property type="match status" value="4"/>
</dbReference>
<dbReference type="GeneID" id="30968568"/>
<keyword evidence="4" id="KW-1185">Reference proteome</keyword>
<dbReference type="PANTHER" id="PTHR46652">
    <property type="entry name" value="LEUCINE-RICH REPEAT AND IQ DOMAIN-CONTAINING PROTEIN 1-RELATED"/>
    <property type="match status" value="1"/>
</dbReference>
<dbReference type="STRING" id="1344418.A0A1D2VFP5"/>
<dbReference type="SMART" id="SM00365">
    <property type="entry name" value="LRR_SD22"/>
    <property type="match status" value="5"/>
</dbReference>
<evidence type="ECO:0000313" key="3">
    <source>
        <dbReference type="EMBL" id="ODV60455.1"/>
    </source>
</evidence>
<sequence>MEFSTFNCTVASILSIIPKISSFAKLKKLNLSNNKLIDIENIKQDFELISLNLANNSIFEIEPLLKLKTLQKLNLHSSLTSFININVIGALPGLKELVLSSNNLECIPNLKELVNLSKLNIKCNRIESIKFLASLKHLKYLDFSYNQVENVDCLKELNNNLIYLNASFNRINKINMELQTLIISGNKIDDIGSLTLLKSLTFLDMSFIGIQRLPNDFDALENLETLNICRNKIHVPENVVRLDFSFNKIEKFCFEDISEIKLLKYLGLSHNRLTSLKHFLIPNTLQ</sequence>
<dbReference type="InterPro" id="IPR050836">
    <property type="entry name" value="SDS22/Internalin_LRR"/>
</dbReference>
<keyword evidence="1" id="KW-0433">Leucine-rich repeat</keyword>
<evidence type="ECO:0000256" key="2">
    <source>
        <dbReference type="ARBA" id="ARBA00022737"/>
    </source>
</evidence>
<proteinExistence type="predicted"/>
<name>A0A1D2VFP5_9ASCO</name>
<dbReference type="Pfam" id="PF00560">
    <property type="entry name" value="LRR_1"/>
    <property type="match status" value="1"/>
</dbReference>
<dbReference type="PANTHER" id="PTHR46652:SF3">
    <property type="entry name" value="LEUCINE-RICH REPEAT-CONTAINING PROTEIN 9"/>
    <property type="match status" value="1"/>
</dbReference>
<gene>
    <name evidence="3" type="ORF">ASCRUDRAFT_8675</name>
</gene>
<dbReference type="PROSITE" id="PS51450">
    <property type="entry name" value="LRR"/>
    <property type="match status" value="6"/>
</dbReference>
<dbReference type="EMBL" id="KV454482">
    <property type="protein sequence ID" value="ODV60455.1"/>
    <property type="molecule type" value="Genomic_DNA"/>
</dbReference>
<dbReference type="InterPro" id="IPR003591">
    <property type="entry name" value="Leu-rich_rpt_typical-subtyp"/>
</dbReference>
<accession>A0A1D2VFP5</accession>
<organism evidence="3 4">
    <name type="scientific">Ascoidea rubescens DSM 1968</name>
    <dbReference type="NCBI Taxonomy" id="1344418"/>
    <lineage>
        <taxon>Eukaryota</taxon>
        <taxon>Fungi</taxon>
        <taxon>Dikarya</taxon>
        <taxon>Ascomycota</taxon>
        <taxon>Saccharomycotina</taxon>
        <taxon>Saccharomycetes</taxon>
        <taxon>Ascoideaceae</taxon>
        <taxon>Ascoidea</taxon>
    </lineage>
</organism>
<dbReference type="RefSeq" id="XP_020046762.1">
    <property type="nucleotide sequence ID" value="XM_020194932.1"/>
</dbReference>
<dbReference type="Pfam" id="PF12799">
    <property type="entry name" value="LRR_4"/>
    <property type="match status" value="1"/>
</dbReference>
<evidence type="ECO:0000256" key="1">
    <source>
        <dbReference type="ARBA" id="ARBA00022614"/>
    </source>
</evidence>
<dbReference type="InParanoid" id="A0A1D2VFP5"/>
<protein>
    <submittedName>
        <fullName evidence="3">L domain-like protein</fullName>
    </submittedName>
</protein>
<evidence type="ECO:0000313" key="4">
    <source>
        <dbReference type="Proteomes" id="UP000095038"/>
    </source>
</evidence>
<dbReference type="InterPro" id="IPR001611">
    <property type="entry name" value="Leu-rich_rpt"/>
</dbReference>
<dbReference type="SMART" id="SM00369">
    <property type="entry name" value="LRR_TYP"/>
    <property type="match status" value="6"/>
</dbReference>
<keyword evidence="2" id="KW-0677">Repeat</keyword>
<dbReference type="SUPFAM" id="SSF52058">
    <property type="entry name" value="L domain-like"/>
    <property type="match status" value="1"/>
</dbReference>
<dbReference type="InterPro" id="IPR032675">
    <property type="entry name" value="LRR_dom_sf"/>
</dbReference>
<dbReference type="OrthoDB" id="266138at2759"/>
<dbReference type="InterPro" id="IPR025875">
    <property type="entry name" value="Leu-rich_rpt_4"/>
</dbReference>
<dbReference type="Proteomes" id="UP000095038">
    <property type="component" value="Unassembled WGS sequence"/>
</dbReference>
<dbReference type="AlphaFoldDB" id="A0A1D2VFP5"/>
<reference evidence="4" key="1">
    <citation type="submission" date="2016-05" db="EMBL/GenBank/DDBJ databases">
        <title>Comparative genomics of biotechnologically important yeasts.</title>
        <authorList>
            <consortium name="DOE Joint Genome Institute"/>
            <person name="Riley R."/>
            <person name="Haridas S."/>
            <person name="Wolfe K.H."/>
            <person name="Lopes M.R."/>
            <person name="Hittinger C.T."/>
            <person name="Goker M."/>
            <person name="Salamov A."/>
            <person name="Wisecaver J."/>
            <person name="Long T.M."/>
            <person name="Aerts A.L."/>
            <person name="Barry K."/>
            <person name="Choi C."/>
            <person name="Clum A."/>
            <person name="Coughlan A.Y."/>
            <person name="Deshpande S."/>
            <person name="Douglass A.P."/>
            <person name="Hanson S.J."/>
            <person name="Klenk H.-P."/>
            <person name="Labutti K."/>
            <person name="Lapidus A."/>
            <person name="Lindquist E."/>
            <person name="Lipzen A."/>
            <person name="Meier-Kolthoff J.P."/>
            <person name="Ohm R.A."/>
            <person name="Otillar R.P."/>
            <person name="Pangilinan J."/>
            <person name="Peng Y."/>
            <person name="Rokas A."/>
            <person name="Rosa C.A."/>
            <person name="Scheuner C."/>
            <person name="Sibirny A.A."/>
            <person name="Slot J.C."/>
            <person name="Stielow J.B."/>
            <person name="Sun H."/>
            <person name="Kurtzman C.P."/>
            <person name="Blackwell M."/>
            <person name="Grigoriev I.V."/>
            <person name="Jeffries T.W."/>
        </authorList>
    </citation>
    <scope>NUCLEOTIDE SEQUENCE [LARGE SCALE GENOMIC DNA]</scope>
    <source>
        <strain evidence="4">DSM 1968</strain>
    </source>
</reference>